<dbReference type="PANTHER" id="PTHR30420">
    <property type="entry name" value="N-SUCCINYLARGININE DIHYDROLASE"/>
    <property type="match status" value="1"/>
</dbReference>
<keyword evidence="8" id="KW-1185">Reference proteome</keyword>
<dbReference type="EMBL" id="JBHRSF010000021">
    <property type="protein sequence ID" value="MFC2995353.1"/>
    <property type="molecule type" value="Genomic_DNA"/>
</dbReference>
<evidence type="ECO:0000313" key="8">
    <source>
        <dbReference type="Proteomes" id="UP001595455"/>
    </source>
</evidence>
<keyword evidence="3 6" id="KW-0012">Acyltransferase</keyword>
<evidence type="ECO:0000313" key="7">
    <source>
        <dbReference type="Proteomes" id="UP000240957"/>
    </source>
</evidence>
<dbReference type="Proteomes" id="UP000240957">
    <property type="component" value="Unassembled WGS sequence"/>
</dbReference>
<name>A0A371YM42_9GAMM</name>
<keyword evidence="1" id="KW-0056">Arginine metabolism</keyword>
<accession>A0A371YM42</accession>
<dbReference type="AlphaFoldDB" id="A0A371YM42"/>
<dbReference type="InterPro" id="IPR007041">
    <property type="entry name" value="Arg_succinylTrfase_AstA/AruG"/>
</dbReference>
<dbReference type="RefSeq" id="WP_107009296.1">
    <property type="nucleotide sequence ID" value="NZ_JBHRSF010000021.1"/>
</dbReference>
<dbReference type="PANTHER" id="PTHR30420:SF1">
    <property type="entry name" value="ARGININE N-SUCCINYLTRANSFERASE"/>
    <property type="match status" value="1"/>
</dbReference>
<dbReference type="SUPFAM" id="SSF55729">
    <property type="entry name" value="Acyl-CoA N-acyltransferases (Nat)"/>
    <property type="match status" value="1"/>
</dbReference>
<dbReference type="EMBL" id="PYIX02000031">
    <property type="protein sequence ID" value="RFC82539.1"/>
    <property type="molecule type" value="Genomic_DNA"/>
</dbReference>
<evidence type="ECO:0000256" key="2">
    <source>
        <dbReference type="ARBA" id="ARBA00022679"/>
    </source>
</evidence>
<evidence type="ECO:0000256" key="4">
    <source>
        <dbReference type="NCBIfam" id="TIGR03244"/>
    </source>
</evidence>
<reference evidence="5" key="1">
    <citation type="journal article" date="2014" name="Int. J. Syst. Evol. Microbiol.">
        <title>Complete genome of a new Firmicutes species belonging to the dominant human colonic microbiota ('Ruminococcus bicirculans') reveals two chromosomes and a selective capacity to utilize plant glucans.</title>
        <authorList>
            <consortium name="NISC Comparative Sequencing Program"/>
            <person name="Wegmann U."/>
            <person name="Louis P."/>
            <person name="Goesmann A."/>
            <person name="Henrissat B."/>
            <person name="Duncan S.H."/>
            <person name="Flint H.J."/>
        </authorList>
    </citation>
    <scope>NUCLEOTIDE SEQUENCE</scope>
    <source>
        <strain evidence="5">KCTC 62575</strain>
    </source>
</reference>
<dbReference type="NCBIfam" id="TIGR03244">
    <property type="entry name" value="arg_catab_AstA"/>
    <property type="match status" value="1"/>
</dbReference>
<evidence type="ECO:0000256" key="3">
    <source>
        <dbReference type="ARBA" id="ARBA00023315"/>
    </source>
</evidence>
<dbReference type="GO" id="GO:0006527">
    <property type="term" value="P:L-arginine catabolic process"/>
    <property type="evidence" value="ECO:0007669"/>
    <property type="project" value="UniProtKB-UniRule"/>
</dbReference>
<protein>
    <recommendedName>
        <fullName evidence="4">Arginine N-succinyltransferase</fullName>
        <ecNumber evidence="4">2.3.1.109</ecNumber>
    </recommendedName>
</protein>
<dbReference type="GO" id="GO:0008791">
    <property type="term" value="F:arginine N-succinyltransferase activity"/>
    <property type="evidence" value="ECO:0007669"/>
    <property type="project" value="UniProtKB-UniRule"/>
</dbReference>
<dbReference type="Proteomes" id="UP001595455">
    <property type="component" value="Unassembled WGS sequence"/>
</dbReference>
<dbReference type="EC" id="2.3.1.109" evidence="4"/>
<proteinExistence type="predicted"/>
<gene>
    <name evidence="6" type="primary">astA</name>
    <name evidence="5" type="ORF">ACFODO_08745</name>
    <name evidence="6" type="ORF">C9E89_015780</name>
</gene>
<evidence type="ECO:0000313" key="5">
    <source>
        <dbReference type="EMBL" id="MFC2995353.1"/>
    </source>
</evidence>
<dbReference type="InterPro" id="IPR016181">
    <property type="entry name" value="Acyl_CoA_acyltransferase"/>
</dbReference>
<evidence type="ECO:0000313" key="6">
    <source>
        <dbReference type="EMBL" id="RFC82539.1"/>
    </source>
</evidence>
<dbReference type="Gene3D" id="2.40.40.20">
    <property type="match status" value="1"/>
</dbReference>
<reference evidence="6 7" key="2">
    <citation type="submission" date="2018-08" db="EMBL/GenBank/DDBJ databases">
        <title>The draft genome of Acinetobacter sichuanensis strain WCHAc060041.</title>
        <authorList>
            <person name="Qin J."/>
            <person name="Feng Y."/>
            <person name="Zong Z."/>
        </authorList>
    </citation>
    <scope>NUCLEOTIDE SEQUENCE [LARGE SCALE GENOMIC DNA]</scope>
    <source>
        <strain evidence="6 7">WCHAc060041</strain>
    </source>
</reference>
<dbReference type="Pfam" id="PF04958">
    <property type="entry name" value="AstA"/>
    <property type="match status" value="1"/>
</dbReference>
<sequence>MMLIRYIQTTDLEDIYQLAEKAGFGLTSLQPHREKLMARIQRACDTVQGITQKADQVYLFVLEDTQMNKVIGLCGIEVALGLSEPWYNFHVGTQVHTSNALGVYKSLPTLFLSNDHTNCSELCTLFLDPDYRQNDNGRFLSKVRFLFIAAFQSLFEKKIVAEMRGYSDENGHSPFWDSVGYKFFNIEFTQADYLSGTGQKAFIAELMPRYPIYIDMLPVEAQKVIGLVHPNTVPASKLLHEEGLRFQGYVDIFDGGATLEADVENLRALKQSQSATVEIVSEISQAQTTSPLMIANDHYADYKAILVFHAPVDGVLQLTEQQAAQLNVQEHDVVRLLSIRVSEQDAVKQLSHHTLGEAA</sequence>
<dbReference type="OrthoDB" id="21121at2"/>
<reference evidence="5" key="4">
    <citation type="submission" date="2024-09" db="EMBL/GenBank/DDBJ databases">
        <authorList>
            <person name="Sun Q."/>
            <person name="Mori K."/>
        </authorList>
    </citation>
    <scope>NUCLEOTIDE SEQUENCE</scope>
    <source>
        <strain evidence="5">KCTC 62575</strain>
    </source>
</reference>
<keyword evidence="2 6" id="KW-0808">Transferase</keyword>
<evidence type="ECO:0000256" key="1">
    <source>
        <dbReference type="ARBA" id="ARBA00022503"/>
    </source>
</evidence>
<comment type="caution">
    <text evidence="6">The sequence shown here is derived from an EMBL/GenBank/DDBJ whole genome shotgun (WGS) entry which is preliminary data.</text>
</comment>
<organism evidence="6 7">
    <name type="scientific">Acinetobacter sichuanensis</name>
    <dbReference type="NCBI Taxonomy" id="2136183"/>
    <lineage>
        <taxon>Bacteria</taxon>
        <taxon>Pseudomonadati</taxon>
        <taxon>Pseudomonadota</taxon>
        <taxon>Gammaproteobacteria</taxon>
        <taxon>Moraxellales</taxon>
        <taxon>Moraxellaceae</taxon>
        <taxon>Acinetobacter</taxon>
    </lineage>
</organism>
<dbReference type="NCBIfam" id="TIGR03243">
    <property type="entry name" value="arg_catab_AOST"/>
    <property type="match status" value="1"/>
</dbReference>
<reference evidence="8" key="3">
    <citation type="journal article" date="2019" name="Int. J. Syst. Evol. Microbiol.">
        <title>The Global Catalogue of Microorganisms (GCM) 10K type strain sequencing project: providing services to taxonomists for standard genome sequencing and annotation.</title>
        <authorList>
            <consortium name="The Broad Institute Genomics Platform"/>
            <consortium name="The Broad Institute Genome Sequencing Center for Infectious Disease"/>
            <person name="Wu L."/>
            <person name="Ma J."/>
        </authorList>
    </citation>
    <scope>NUCLEOTIDE SEQUENCE [LARGE SCALE GENOMIC DNA]</scope>
    <source>
        <strain evidence="8">KCTC 62575</strain>
    </source>
</reference>
<dbReference type="InterPro" id="IPR017650">
    <property type="entry name" value="Arginine_N-succinylTrfase"/>
</dbReference>